<evidence type="ECO:0000313" key="14">
    <source>
        <dbReference type="EMBL" id="PAA59466.1"/>
    </source>
</evidence>
<dbReference type="InterPro" id="IPR039056">
    <property type="entry name" value="SPEC"/>
</dbReference>
<comment type="caution">
    <text evidence="14">The sequence shown here is derived from an EMBL/GenBank/DDBJ whole genome shotgun (WGS) entry which is preliminary data.</text>
</comment>
<evidence type="ECO:0000313" key="13">
    <source>
        <dbReference type="EMBL" id="PAA57956.1"/>
    </source>
</evidence>
<comment type="subcellular location">
    <subcellularLocation>
        <location evidence="1">Cell membrane</location>
        <topology evidence="1">Lipid-anchor</topology>
    </subcellularLocation>
    <subcellularLocation>
        <location evidence="2">Cytoplasm</location>
        <location evidence="2">Cytoskeleton</location>
    </subcellularLocation>
</comment>
<dbReference type="EMBL" id="NIVC01002429">
    <property type="protein sequence ID" value="PAA57956.1"/>
    <property type="molecule type" value="Genomic_DNA"/>
</dbReference>
<evidence type="ECO:0000256" key="8">
    <source>
        <dbReference type="ARBA" id="ARBA00023139"/>
    </source>
</evidence>
<evidence type="ECO:0000313" key="15">
    <source>
        <dbReference type="Proteomes" id="UP000215902"/>
    </source>
</evidence>
<dbReference type="PANTHER" id="PTHR13502:SF6">
    <property type="entry name" value="CDC42 SMALL EFFECTOR PROTEIN HOMOLOG"/>
    <property type="match status" value="1"/>
</dbReference>
<sequence length="164" mass="17098">MSNRWRLLTIDFLSCFGNRDDVSNQRRLIDRSAIGEPTGFRHTGHIGSDSAAIVDFSSIDQQQQQQFSQADSSSGVPASSRFIDLAVLREQNFELAKLSAYFRGPSSASAAADAVPKEPGDADSDSGPDAAVAEASTAGDVTAAYLAASMSRPSPAAAATAAAL</sequence>
<dbReference type="AlphaFoldDB" id="A0A267EDH6"/>
<gene>
    <name evidence="14" type="ORF">BOX15_Mlig019066g1</name>
    <name evidence="13" type="ORF">BOX15_Mlig025730g2</name>
</gene>
<evidence type="ECO:0000256" key="7">
    <source>
        <dbReference type="ARBA" id="ARBA00023136"/>
    </source>
</evidence>
<keyword evidence="6" id="KW-0133">Cell shape</keyword>
<dbReference type="GO" id="GO:0031267">
    <property type="term" value="F:small GTPase binding"/>
    <property type="evidence" value="ECO:0007669"/>
    <property type="project" value="InterPro"/>
</dbReference>
<dbReference type="Proteomes" id="UP000215902">
    <property type="component" value="Unassembled WGS sequence"/>
</dbReference>
<feature type="domain" description="CRIB" evidence="12">
    <location>
        <begin position="34"/>
        <end position="47"/>
    </location>
</feature>
<accession>A0A267EDH6</accession>
<dbReference type="GO" id="GO:0005886">
    <property type="term" value="C:plasma membrane"/>
    <property type="evidence" value="ECO:0007669"/>
    <property type="project" value="UniProtKB-SubCell"/>
</dbReference>
<keyword evidence="10" id="KW-0449">Lipoprotein</keyword>
<comment type="similarity">
    <text evidence="3">Belongs to the CDC42SE/SPEC family.</text>
</comment>
<dbReference type="EMBL" id="NIVC01002259">
    <property type="protein sequence ID" value="PAA59466.1"/>
    <property type="molecule type" value="Genomic_DNA"/>
</dbReference>
<organism evidence="14 15">
    <name type="scientific">Macrostomum lignano</name>
    <dbReference type="NCBI Taxonomy" id="282301"/>
    <lineage>
        <taxon>Eukaryota</taxon>
        <taxon>Metazoa</taxon>
        <taxon>Spiralia</taxon>
        <taxon>Lophotrochozoa</taxon>
        <taxon>Platyhelminthes</taxon>
        <taxon>Rhabditophora</taxon>
        <taxon>Macrostomorpha</taxon>
        <taxon>Macrostomida</taxon>
        <taxon>Macrostomidae</taxon>
        <taxon>Macrostomum</taxon>
    </lineage>
</organism>
<keyword evidence="4" id="KW-1003">Cell membrane</keyword>
<evidence type="ECO:0000256" key="5">
    <source>
        <dbReference type="ARBA" id="ARBA00022490"/>
    </source>
</evidence>
<keyword evidence="9" id="KW-0206">Cytoskeleton</keyword>
<evidence type="ECO:0000256" key="4">
    <source>
        <dbReference type="ARBA" id="ARBA00022475"/>
    </source>
</evidence>
<evidence type="ECO:0000256" key="3">
    <source>
        <dbReference type="ARBA" id="ARBA00005720"/>
    </source>
</evidence>
<protein>
    <recommendedName>
        <fullName evidence="12">CRIB domain-containing protein</fullName>
    </recommendedName>
</protein>
<evidence type="ECO:0000256" key="2">
    <source>
        <dbReference type="ARBA" id="ARBA00004245"/>
    </source>
</evidence>
<dbReference type="Pfam" id="PF00786">
    <property type="entry name" value="PBD"/>
    <property type="match status" value="1"/>
</dbReference>
<evidence type="ECO:0000256" key="6">
    <source>
        <dbReference type="ARBA" id="ARBA00022960"/>
    </source>
</evidence>
<dbReference type="InterPro" id="IPR036936">
    <property type="entry name" value="CRIB_dom_sf"/>
</dbReference>
<keyword evidence="5" id="KW-0963">Cytoplasm</keyword>
<reference evidence="14 15" key="1">
    <citation type="submission" date="2017-06" db="EMBL/GenBank/DDBJ databases">
        <title>A platform for efficient transgenesis in Macrostomum lignano, a flatworm model organism for stem cell research.</title>
        <authorList>
            <person name="Berezikov E."/>
        </authorList>
    </citation>
    <scope>NUCLEOTIDE SEQUENCE [LARGE SCALE GENOMIC DNA]</scope>
    <source>
        <strain evidence="14">DV1</strain>
        <tissue evidence="14">Whole organism</tissue>
    </source>
</reference>
<feature type="region of interest" description="Disordered" evidence="11">
    <location>
        <begin position="109"/>
        <end position="134"/>
    </location>
</feature>
<keyword evidence="8" id="KW-0564">Palmitate</keyword>
<evidence type="ECO:0000256" key="1">
    <source>
        <dbReference type="ARBA" id="ARBA00004193"/>
    </source>
</evidence>
<dbReference type="PANTHER" id="PTHR13502">
    <property type="entry name" value="CDC42 SMALL EFFECTOR PROTEIN HOMOLOG"/>
    <property type="match status" value="1"/>
</dbReference>
<proteinExistence type="inferred from homology"/>
<evidence type="ECO:0000259" key="12">
    <source>
        <dbReference type="PROSITE" id="PS50108"/>
    </source>
</evidence>
<dbReference type="GO" id="GO:0008360">
    <property type="term" value="P:regulation of cell shape"/>
    <property type="evidence" value="ECO:0007669"/>
    <property type="project" value="UniProtKB-KW"/>
</dbReference>
<name>A0A267EDH6_9PLAT</name>
<dbReference type="Gene3D" id="3.90.810.10">
    <property type="entry name" value="CRIB domain"/>
    <property type="match status" value="1"/>
</dbReference>
<keyword evidence="15" id="KW-1185">Reference proteome</keyword>
<dbReference type="GO" id="GO:0035023">
    <property type="term" value="P:regulation of Rho protein signal transduction"/>
    <property type="evidence" value="ECO:0007669"/>
    <property type="project" value="InterPro"/>
</dbReference>
<evidence type="ECO:0000256" key="11">
    <source>
        <dbReference type="SAM" id="MobiDB-lite"/>
    </source>
</evidence>
<dbReference type="OrthoDB" id="6279800at2759"/>
<evidence type="ECO:0000256" key="10">
    <source>
        <dbReference type="ARBA" id="ARBA00023288"/>
    </source>
</evidence>
<dbReference type="SMART" id="SM00285">
    <property type="entry name" value="PBD"/>
    <property type="match status" value="1"/>
</dbReference>
<evidence type="ECO:0000256" key="9">
    <source>
        <dbReference type="ARBA" id="ARBA00023212"/>
    </source>
</evidence>
<dbReference type="InterPro" id="IPR000095">
    <property type="entry name" value="CRIB_dom"/>
</dbReference>
<keyword evidence="7" id="KW-0472">Membrane</keyword>
<dbReference type="PROSITE" id="PS50108">
    <property type="entry name" value="CRIB"/>
    <property type="match status" value="1"/>
</dbReference>
<dbReference type="GO" id="GO:0005856">
    <property type="term" value="C:cytoskeleton"/>
    <property type="evidence" value="ECO:0007669"/>
    <property type="project" value="UniProtKB-SubCell"/>
</dbReference>